<dbReference type="Gramene" id="KCW71446">
    <property type="protein sequence ID" value="KCW71446"/>
    <property type="gene ID" value="EUGRSUZ_E00012"/>
</dbReference>
<organism evidence="1">
    <name type="scientific">Eucalyptus grandis</name>
    <name type="common">Flooded gum</name>
    <dbReference type="NCBI Taxonomy" id="71139"/>
    <lineage>
        <taxon>Eukaryota</taxon>
        <taxon>Viridiplantae</taxon>
        <taxon>Streptophyta</taxon>
        <taxon>Embryophyta</taxon>
        <taxon>Tracheophyta</taxon>
        <taxon>Spermatophyta</taxon>
        <taxon>Magnoliopsida</taxon>
        <taxon>eudicotyledons</taxon>
        <taxon>Gunneridae</taxon>
        <taxon>Pentapetalae</taxon>
        <taxon>rosids</taxon>
        <taxon>malvids</taxon>
        <taxon>Myrtales</taxon>
        <taxon>Myrtaceae</taxon>
        <taxon>Myrtoideae</taxon>
        <taxon>Eucalypteae</taxon>
        <taxon>Eucalyptus</taxon>
    </lineage>
</organism>
<accession>A0A059BZT7</accession>
<reference evidence="1" key="1">
    <citation type="submission" date="2013-07" db="EMBL/GenBank/DDBJ databases">
        <title>The genome of Eucalyptus grandis.</title>
        <authorList>
            <person name="Schmutz J."/>
            <person name="Hayes R."/>
            <person name="Myburg A."/>
            <person name="Tuskan G."/>
            <person name="Grattapaglia D."/>
            <person name="Rokhsar D.S."/>
        </authorList>
    </citation>
    <scope>NUCLEOTIDE SEQUENCE</scope>
    <source>
        <tissue evidence="1">Leaf extractions</tissue>
    </source>
</reference>
<gene>
    <name evidence="1" type="ORF">EUGRSUZ_E00012</name>
</gene>
<evidence type="ECO:0000313" key="1">
    <source>
        <dbReference type="EMBL" id="KCW71446.1"/>
    </source>
</evidence>
<proteinExistence type="predicted"/>
<dbReference type="AlphaFoldDB" id="A0A059BZT7"/>
<protein>
    <submittedName>
        <fullName evidence="1">Uncharacterized protein</fullName>
    </submittedName>
</protein>
<sequence>MLLALLRENPSCNQQFYKQEGKEGSLNYIDIAPDRLVNMHLGFQVTLIQKVKKDSCFGRVIMLALIL</sequence>
<name>A0A059BZT7_EUCGR</name>
<dbReference type="EMBL" id="KK198757">
    <property type="protein sequence ID" value="KCW71446.1"/>
    <property type="molecule type" value="Genomic_DNA"/>
</dbReference>
<dbReference type="InParanoid" id="A0A059BZT7"/>